<feature type="domain" description="Ubiquitin-like" evidence="4">
    <location>
        <begin position="7"/>
        <end position="78"/>
    </location>
</feature>
<dbReference type="PROSITE" id="PS51194">
    <property type="entry name" value="HELICASE_CTER"/>
    <property type="match status" value="1"/>
</dbReference>
<dbReference type="Pfam" id="PF00270">
    <property type="entry name" value="DEAD"/>
    <property type="match status" value="1"/>
</dbReference>
<sequence>MAGEEPVEIEIRTLMGESTIVSISRNKTVEDLKYFLVLDFSPASTSPNFNLFFKGVRLNLSSPLSTLEIQAGEFVVLIPFAKKERKPASKPGPLGDMMPKQSSISRFADAAYSDMMQDLSSMIDEPSNARGKHGCEATDSSFPRHKRKRNLDVYGGNLVEDGVVYDFLSIVLRSPNKKITEGVHCEKFVKVLESISCLSVPHSGMCMLLAASANGDREYRDKPVQCLCPAWLRRIMEAFAFINILSSFLHLQKEEITSGCLKEALMQLKMYGCGVCFEDVKRLSVLCPKILIFTDSTKLENSPGAIVVIDDESEQRNGIGFGRKGVSLSRMFSAVRKRDILFKTYVCEAVRKLMGKSGNALQVLFSLDDLLTFVKKAGITWSGNLPESSKKCFTSSSSSRSSQARCSERDQLLPIEMVQHLLKGMGSNGQMVHVEEIRARKAQYADIPDELSTNTKSALECMGINKLYTHQAESIMASLKGRNVVVATMTSSGKSLCYNVPVLEALSQNLQACALYLFPTKALAQDQLRALLAMKKAYDTDINIGVYDGDTCHEERMLHRSDARLLITNPDMLHLSILPYHGQFSRILTNLRFVVIDEAHMYKGALGCHTALILRRLRRLCSHVYGTDPSFVFSTATSANPREHCMELANLSTLELIENDRSPSSEKQFILWNPSSLKSVGALLSMRLQVQNETGRDINGSADKSISPIFTVACLFAEMVQHGLRCIAFCKSRKLTELVLSYTREILQETAPNLIDKISAYRAGYIPEERRKIERDFFSGELCGIAATNALELGIDVGHIDATLHLGFPGSIASLWQQAGRSGRREKASLAVYVAFEGPLDQYFMKYPRKLFGSPIECCHIDAQNLQVVEQHLACAAFEHPLSLKYDENHFGLALSTALVSLKNKGSITCNLTHDDSARIWSYIGKEKMPSRGISIRAIETVRYKVIDTRQNDLLEEIEESKAFFQVYEGAVYLHQGKSYLVKELNISEKIAWCQQAHVNYYTKTRDYTDVHVMGGDTAYPVMSCNQNKRTTAQARSCTVTTTWFGFRRMARGSNRVLDTIDLSLPSYSYESQAAWIGVPQSLKKSVEDMGFSFQGGLHAASHALLNVVPLYVRCNYSDLAPECPNLHDNRYFPERILVYEQHPGGTGVSKQVQPYFSELLNAALELLTSCSCHGYTGCPNCVQSVVCHEYNEVIHKEAAIMIIKGVLVAEKSYFAELDNCS</sequence>
<evidence type="ECO:0000259" key="6">
    <source>
        <dbReference type="PROSITE" id="PS51194"/>
    </source>
</evidence>
<organism evidence="7 8">
    <name type="scientific">Linum tenue</name>
    <dbReference type="NCBI Taxonomy" id="586396"/>
    <lineage>
        <taxon>Eukaryota</taxon>
        <taxon>Viridiplantae</taxon>
        <taxon>Streptophyta</taxon>
        <taxon>Embryophyta</taxon>
        <taxon>Tracheophyta</taxon>
        <taxon>Spermatophyta</taxon>
        <taxon>Magnoliopsida</taxon>
        <taxon>eudicotyledons</taxon>
        <taxon>Gunneridae</taxon>
        <taxon>Pentapetalae</taxon>
        <taxon>rosids</taxon>
        <taxon>fabids</taxon>
        <taxon>Malpighiales</taxon>
        <taxon>Linaceae</taxon>
        <taxon>Linum</taxon>
    </lineage>
</organism>
<dbReference type="InterPro" id="IPR011545">
    <property type="entry name" value="DEAD/DEAH_box_helicase_dom"/>
</dbReference>
<feature type="domain" description="Helicase ATP-binding" evidence="5">
    <location>
        <begin position="475"/>
        <end position="656"/>
    </location>
</feature>
<dbReference type="SUPFAM" id="SSF52540">
    <property type="entry name" value="P-loop containing nucleoside triphosphate hydrolases"/>
    <property type="match status" value="1"/>
</dbReference>
<dbReference type="CDD" id="cd17923">
    <property type="entry name" value="DEXHc_Hrq1-like"/>
    <property type="match status" value="1"/>
</dbReference>
<comment type="caution">
    <text evidence="7">The sequence shown here is derived from an EMBL/GenBank/DDBJ whole genome shotgun (WGS) entry which is preliminary data.</text>
</comment>
<dbReference type="PROSITE" id="PS51192">
    <property type="entry name" value="HELICASE_ATP_BIND_1"/>
    <property type="match status" value="1"/>
</dbReference>
<reference evidence="7" key="1">
    <citation type="submission" date="2022-08" db="EMBL/GenBank/DDBJ databases">
        <authorList>
            <person name="Gutierrez-Valencia J."/>
        </authorList>
    </citation>
    <scope>NUCLEOTIDE SEQUENCE</scope>
</reference>
<dbReference type="Proteomes" id="UP001154282">
    <property type="component" value="Unassembled WGS sequence"/>
</dbReference>
<dbReference type="GO" id="GO:0006289">
    <property type="term" value="P:nucleotide-excision repair"/>
    <property type="evidence" value="ECO:0007669"/>
    <property type="project" value="TreeGrafter"/>
</dbReference>
<dbReference type="Pfam" id="PF09369">
    <property type="entry name" value="MZB"/>
    <property type="match status" value="1"/>
</dbReference>
<accession>A0AAV0MME0</accession>
<dbReference type="PANTHER" id="PTHR47957">
    <property type="entry name" value="ATP-DEPENDENT HELICASE HRQ1"/>
    <property type="match status" value="1"/>
</dbReference>
<evidence type="ECO:0000259" key="5">
    <source>
        <dbReference type="PROSITE" id="PS51192"/>
    </source>
</evidence>
<dbReference type="GO" id="GO:0043138">
    <property type="term" value="F:3'-5' DNA helicase activity"/>
    <property type="evidence" value="ECO:0007669"/>
    <property type="project" value="TreeGrafter"/>
</dbReference>
<dbReference type="SMART" id="SM00487">
    <property type="entry name" value="DEXDc"/>
    <property type="match status" value="1"/>
</dbReference>
<dbReference type="AlphaFoldDB" id="A0AAV0MME0"/>
<dbReference type="GO" id="GO:0005524">
    <property type="term" value="F:ATP binding"/>
    <property type="evidence" value="ECO:0007669"/>
    <property type="project" value="UniProtKB-KW"/>
</dbReference>
<feature type="domain" description="Helicase C-terminal" evidence="6">
    <location>
        <begin position="718"/>
        <end position="874"/>
    </location>
</feature>
<evidence type="ECO:0000259" key="4">
    <source>
        <dbReference type="PROSITE" id="PS50053"/>
    </source>
</evidence>
<dbReference type="SMART" id="SM00490">
    <property type="entry name" value="HELICc"/>
    <property type="match status" value="1"/>
</dbReference>
<evidence type="ECO:0000313" key="8">
    <source>
        <dbReference type="Proteomes" id="UP001154282"/>
    </source>
</evidence>
<dbReference type="InterPro" id="IPR000626">
    <property type="entry name" value="Ubiquitin-like_dom"/>
</dbReference>
<dbReference type="SUPFAM" id="SSF54236">
    <property type="entry name" value="Ubiquitin-like"/>
    <property type="match status" value="1"/>
</dbReference>
<dbReference type="InterPro" id="IPR027417">
    <property type="entry name" value="P-loop_NTPase"/>
</dbReference>
<dbReference type="PANTHER" id="PTHR47957:SF3">
    <property type="entry name" value="ATP-DEPENDENT HELICASE HRQ1"/>
    <property type="match status" value="1"/>
</dbReference>
<feature type="region of interest" description="Disordered" evidence="3">
    <location>
        <begin position="387"/>
        <end position="406"/>
    </location>
</feature>
<evidence type="ECO:0000313" key="7">
    <source>
        <dbReference type="EMBL" id="CAI0447269.1"/>
    </source>
</evidence>
<dbReference type="InterPro" id="IPR055227">
    <property type="entry name" value="HRQ1_WHD"/>
</dbReference>
<keyword evidence="8" id="KW-1185">Reference proteome</keyword>
<dbReference type="GO" id="GO:0005634">
    <property type="term" value="C:nucleus"/>
    <property type="evidence" value="ECO:0007669"/>
    <property type="project" value="TreeGrafter"/>
</dbReference>
<keyword evidence="1" id="KW-0547">Nucleotide-binding</keyword>
<dbReference type="Pfam" id="PF22982">
    <property type="entry name" value="WHD_HRQ1"/>
    <property type="match status" value="1"/>
</dbReference>
<dbReference type="InterPro" id="IPR018973">
    <property type="entry name" value="MZB"/>
</dbReference>
<evidence type="ECO:0000256" key="3">
    <source>
        <dbReference type="SAM" id="MobiDB-lite"/>
    </source>
</evidence>
<proteinExistence type="predicted"/>
<dbReference type="InterPro" id="IPR001650">
    <property type="entry name" value="Helicase_C-like"/>
</dbReference>
<dbReference type="Gene3D" id="3.40.50.300">
    <property type="entry name" value="P-loop containing nucleotide triphosphate hydrolases"/>
    <property type="match status" value="2"/>
</dbReference>
<evidence type="ECO:0000256" key="1">
    <source>
        <dbReference type="ARBA" id="ARBA00022741"/>
    </source>
</evidence>
<dbReference type="GO" id="GO:0003676">
    <property type="term" value="F:nucleic acid binding"/>
    <property type="evidence" value="ECO:0007669"/>
    <property type="project" value="InterPro"/>
</dbReference>
<keyword evidence="2" id="KW-0067">ATP-binding</keyword>
<dbReference type="PROSITE" id="PS50053">
    <property type="entry name" value="UBIQUITIN_2"/>
    <property type="match status" value="1"/>
</dbReference>
<dbReference type="InterPro" id="IPR014001">
    <property type="entry name" value="Helicase_ATP-bd"/>
</dbReference>
<feature type="compositionally biased region" description="Low complexity" evidence="3">
    <location>
        <begin position="391"/>
        <end position="405"/>
    </location>
</feature>
<name>A0AAV0MME0_9ROSI</name>
<dbReference type="GO" id="GO:0036297">
    <property type="term" value="P:interstrand cross-link repair"/>
    <property type="evidence" value="ECO:0007669"/>
    <property type="project" value="TreeGrafter"/>
</dbReference>
<dbReference type="CDD" id="cd18797">
    <property type="entry name" value="SF2_C_Hrq"/>
    <property type="match status" value="1"/>
</dbReference>
<evidence type="ECO:0000256" key="2">
    <source>
        <dbReference type="ARBA" id="ARBA00022840"/>
    </source>
</evidence>
<gene>
    <name evidence="7" type="ORF">LITE_LOCUS29348</name>
</gene>
<protein>
    <submittedName>
        <fullName evidence="7">Uncharacterized protein</fullName>
    </submittedName>
</protein>
<dbReference type="Pfam" id="PF00271">
    <property type="entry name" value="Helicase_C"/>
    <property type="match status" value="1"/>
</dbReference>
<dbReference type="InterPro" id="IPR029071">
    <property type="entry name" value="Ubiquitin-like_domsf"/>
</dbReference>
<dbReference type="CDD" id="cd17039">
    <property type="entry name" value="Ubl_ubiquitin_like"/>
    <property type="match status" value="1"/>
</dbReference>
<dbReference type="EMBL" id="CAMGYJ010000007">
    <property type="protein sequence ID" value="CAI0447269.1"/>
    <property type="molecule type" value="Genomic_DNA"/>
</dbReference>